<proteinExistence type="predicted"/>
<name>A0A6A7K3T8_LACHE</name>
<sequence length="291" mass="32584">MAGLIAIIAGILLIVYAVQHDKKSNDSKWLTDWGFWVITVLILVSGIFSLNDSSARGIFSTVMFLALLGLLYWRITDRSKKDLHGKKRVLHTLVTILFVFIWFCIVGPVSSALSQQPTESTSPSSSESSNQNNKYVRLDGHKIYHNDSKKFKINNGADNSWSSATAKVNNVTVYKTEKGYTYGTKRGGKAVQGILAINVTVKAKKDIEAAMDSATVSIPSINEQHDIETKEDWDEIDKGISKTGTIYVPIYKLKNVNSIKSLRFKFDCQNQDTDDDIDNFDHTYDMTINLN</sequence>
<feature type="transmembrane region" description="Helical" evidence="1">
    <location>
        <begin position="90"/>
        <end position="113"/>
    </location>
</feature>
<keyword evidence="1" id="KW-0472">Membrane</keyword>
<accession>A0A6A7K3T8</accession>
<keyword evidence="1" id="KW-1133">Transmembrane helix</keyword>
<evidence type="ECO:0000256" key="1">
    <source>
        <dbReference type="SAM" id="Phobius"/>
    </source>
</evidence>
<evidence type="ECO:0000313" key="3">
    <source>
        <dbReference type="Proteomes" id="UP000430466"/>
    </source>
</evidence>
<dbReference type="RefSeq" id="WP_152724602.1">
    <property type="nucleotide sequence ID" value="NZ_JAFIWI010000098.1"/>
</dbReference>
<evidence type="ECO:0008006" key="4">
    <source>
        <dbReference type="Google" id="ProtNLM"/>
    </source>
</evidence>
<gene>
    <name evidence="2" type="ORF">GDZ32_10500</name>
</gene>
<dbReference type="EMBL" id="WHOE01000137">
    <property type="protein sequence ID" value="MPW15176.1"/>
    <property type="molecule type" value="Genomic_DNA"/>
</dbReference>
<protein>
    <recommendedName>
        <fullName evidence="4">DUF4352 domain-containing protein</fullName>
    </recommendedName>
</protein>
<dbReference type="AlphaFoldDB" id="A0A6A7K3T8"/>
<evidence type="ECO:0000313" key="2">
    <source>
        <dbReference type="EMBL" id="MPW15176.1"/>
    </source>
</evidence>
<organism evidence="2 3">
    <name type="scientific">Lactobacillus helveticus</name>
    <name type="common">Lactobacillus suntoryeus</name>
    <dbReference type="NCBI Taxonomy" id="1587"/>
    <lineage>
        <taxon>Bacteria</taxon>
        <taxon>Bacillati</taxon>
        <taxon>Bacillota</taxon>
        <taxon>Bacilli</taxon>
        <taxon>Lactobacillales</taxon>
        <taxon>Lactobacillaceae</taxon>
        <taxon>Lactobacillus</taxon>
    </lineage>
</organism>
<feature type="transmembrane region" description="Helical" evidence="1">
    <location>
        <begin position="33"/>
        <end position="50"/>
    </location>
</feature>
<dbReference type="Proteomes" id="UP000430466">
    <property type="component" value="Unassembled WGS sequence"/>
</dbReference>
<comment type="caution">
    <text evidence="2">The sequence shown here is derived from an EMBL/GenBank/DDBJ whole genome shotgun (WGS) entry which is preliminary data.</text>
</comment>
<reference evidence="2 3" key="1">
    <citation type="submission" date="2019-10" db="EMBL/GenBank/DDBJ databases">
        <title>Draft genome sequences of Lactobacillus strains.</title>
        <authorList>
            <person name="Cho G.-S."/>
            <person name="Fagbemigun O."/>
            <person name="Brinks E."/>
            <person name="Franz C.M.A.P."/>
        </authorList>
    </citation>
    <scope>NUCLEOTIDE SEQUENCE [LARGE SCALE GENOMIC DNA]</scope>
    <source>
        <strain evidence="2 3">313</strain>
    </source>
</reference>
<feature type="transmembrane region" description="Helical" evidence="1">
    <location>
        <begin position="57"/>
        <end position="75"/>
    </location>
</feature>
<keyword evidence="1" id="KW-0812">Transmembrane</keyword>